<dbReference type="HOGENOM" id="CLU_019286_5_1_1"/>
<evidence type="ECO:0000259" key="1">
    <source>
        <dbReference type="Pfam" id="PF03478"/>
    </source>
</evidence>
<dbReference type="Proteomes" id="UP000251960">
    <property type="component" value="Chromosome 4"/>
</dbReference>
<accession>A0A8J8XQT2</accession>
<dbReference type="PANTHER" id="PTHR33110">
    <property type="entry name" value="F-BOX/KELCH-REPEAT PROTEIN-RELATED"/>
    <property type="match status" value="1"/>
</dbReference>
<dbReference type="AlphaFoldDB" id="A0A8J8XQT2"/>
<comment type="caution">
    <text evidence="2">The sequence shown here is derived from an EMBL/GenBank/DDBJ whole genome shotgun (WGS) entry which is preliminary data.</text>
</comment>
<feature type="domain" description="KIB1-4 beta-propeller" evidence="1">
    <location>
        <begin position="85"/>
        <end position="360"/>
    </location>
</feature>
<sequence>MADELHDNLMDLILVRVPCKVDRASISLVCKAWRDKVARLGGQAPPPLPWLLLPSRFRNDPTFRAACVLSGCSVHPQHNLLTTIPPGARFVGSYDGAWNFLYFDETRTHRLFNVRTRQVRMLPEAIFVYHDEHQTQSICNVVILAATLSSSPDDSMCVGAAIIARAQAPHEVLQPFNRWIAFWRMGWEMVAEVDVMDMGVNLYVTEDVVYHGRAFYFLLIHDGRYQILVCTPNANPEDPGDLTINFNGRRFLPLALEERISPLHRVIARYLVVSRGELLMVVRIKAVADQQTCEFKVFRAKRRPQMPDYHYPVAQYPWEWSDLDTLDGRILFVGYGCSRSYQADAYPGFKPGIYFLDDGMFYEVPYFGGANTRPYPCTDNGMWSEGRIQRCFPTPNSSDYSPPVWLLP</sequence>
<dbReference type="OrthoDB" id="592721at2759"/>
<dbReference type="EMBL" id="NCVQ01000005">
    <property type="protein sequence ID" value="PWZ28160.1"/>
    <property type="molecule type" value="Genomic_DNA"/>
</dbReference>
<dbReference type="KEGG" id="zma:100284032"/>
<name>A0A8J8XQT2_MAIZE</name>
<dbReference type="PANTHER" id="PTHR33110:SF131">
    <property type="entry name" value="F-BOX DOMAIN CONTAINING PROTEIN"/>
    <property type="match status" value="1"/>
</dbReference>
<dbReference type="Pfam" id="PF03478">
    <property type="entry name" value="Beta-prop_KIB1-4"/>
    <property type="match status" value="1"/>
</dbReference>
<gene>
    <name evidence="2" type="ORF">Zm00014a_026837</name>
</gene>
<protein>
    <recommendedName>
        <fullName evidence="1">KIB1-4 beta-propeller domain-containing protein</fullName>
    </recommendedName>
</protein>
<evidence type="ECO:0000313" key="2">
    <source>
        <dbReference type="EMBL" id="PWZ28160.1"/>
    </source>
</evidence>
<organism evidence="2">
    <name type="scientific">Zea mays</name>
    <name type="common">Maize</name>
    <dbReference type="NCBI Taxonomy" id="4577"/>
    <lineage>
        <taxon>Eukaryota</taxon>
        <taxon>Viridiplantae</taxon>
        <taxon>Streptophyta</taxon>
        <taxon>Embryophyta</taxon>
        <taxon>Tracheophyta</taxon>
        <taxon>Spermatophyta</taxon>
        <taxon>Magnoliopsida</taxon>
        <taxon>Liliopsida</taxon>
        <taxon>Poales</taxon>
        <taxon>Poaceae</taxon>
        <taxon>PACMAD clade</taxon>
        <taxon>Panicoideae</taxon>
        <taxon>Andropogonodae</taxon>
        <taxon>Andropogoneae</taxon>
        <taxon>Tripsacinae</taxon>
        <taxon>Zea</taxon>
    </lineage>
</organism>
<dbReference type="InterPro" id="IPR005174">
    <property type="entry name" value="KIB1-4_b-propeller"/>
</dbReference>
<proteinExistence type="predicted"/>
<dbReference type="OMA" id="TRREDIH"/>
<reference evidence="2" key="1">
    <citation type="journal article" date="2018" name="Nat. Genet.">
        <title>Extensive intraspecific gene order and gene structural variations between Mo17 and other maize genomes.</title>
        <authorList>
            <person name="Sun S."/>
            <person name="Zhou Y."/>
            <person name="Chen J."/>
            <person name="Shi J."/>
            <person name="Zhao H."/>
            <person name="Zhao H."/>
            <person name="Song W."/>
            <person name="Zhang M."/>
            <person name="Cui Y."/>
            <person name="Dong X."/>
            <person name="Liu H."/>
            <person name="Ma X."/>
            <person name="Jiao Y."/>
            <person name="Wang B."/>
            <person name="Wei X."/>
            <person name="Stein J.C."/>
            <person name="Glaubitz J.C."/>
            <person name="Lu F."/>
            <person name="Yu G."/>
            <person name="Liang C."/>
            <person name="Fengler K."/>
            <person name="Li B."/>
            <person name="Rafalski A."/>
            <person name="Schnable P.S."/>
            <person name="Ware D.H."/>
            <person name="Buckler E.S."/>
            <person name="Lai J."/>
        </authorList>
    </citation>
    <scope>NUCLEOTIDE SEQUENCE [LARGE SCALE GENOMIC DNA]</scope>
    <source>
        <tissue evidence="2">Seedling</tissue>
    </source>
</reference>